<keyword evidence="2" id="KW-1133">Transmembrane helix</keyword>
<evidence type="ECO:0000313" key="3">
    <source>
        <dbReference type="EMBL" id="GAA4562112.1"/>
    </source>
</evidence>
<evidence type="ECO:0000313" key="4">
    <source>
        <dbReference type="Proteomes" id="UP001500307"/>
    </source>
</evidence>
<comment type="caution">
    <text evidence="3">The sequence shown here is derived from an EMBL/GenBank/DDBJ whole genome shotgun (WGS) entry which is preliminary data.</text>
</comment>
<feature type="transmembrane region" description="Helical" evidence="2">
    <location>
        <begin position="12"/>
        <end position="31"/>
    </location>
</feature>
<evidence type="ECO:0000256" key="2">
    <source>
        <dbReference type="SAM" id="Phobius"/>
    </source>
</evidence>
<feature type="transmembrane region" description="Helical" evidence="2">
    <location>
        <begin position="88"/>
        <end position="109"/>
    </location>
</feature>
<gene>
    <name evidence="3" type="ORF">GCM10023176_02240</name>
</gene>
<feature type="compositionally biased region" description="Low complexity" evidence="1">
    <location>
        <begin position="129"/>
        <end position="159"/>
    </location>
</feature>
<protein>
    <submittedName>
        <fullName evidence="3">Uncharacterized protein</fullName>
    </submittedName>
</protein>
<feature type="transmembrane region" description="Helical" evidence="2">
    <location>
        <begin position="43"/>
        <end position="61"/>
    </location>
</feature>
<keyword evidence="2" id="KW-0812">Transmembrane</keyword>
<accession>A0ABP8S721</accession>
<name>A0ABP8S721_9ACTN</name>
<organism evidence="3 4">
    <name type="scientific">Micromonospora coerulea</name>
    <dbReference type="NCBI Taxonomy" id="47856"/>
    <lineage>
        <taxon>Bacteria</taxon>
        <taxon>Bacillati</taxon>
        <taxon>Actinomycetota</taxon>
        <taxon>Actinomycetes</taxon>
        <taxon>Micromonosporales</taxon>
        <taxon>Micromonosporaceae</taxon>
        <taxon>Micromonospora</taxon>
    </lineage>
</organism>
<feature type="region of interest" description="Disordered" evidence="1">
    <location>
        <begin position="114"/>
        <end position="165"/>
    </location>
</feature>
<keyword evidence="4" id="KW-1185">Reference proteome</keyword>
<evidence type="ECO:0000256" key="1">
    <source>
        <dbReference type="SAM" id="MobiDB-lite"/>
    </source>
</evidence>
<sequence length="322" mass="33178">MAWPPKLPRKWNPVVAVAFSALVGWALLVVLMSDASLDRADKAASVIGMLVGLGALMVAVVELPRRGSAGGGTQTEDPRPPLFRRPSVVVALATMAVGLLVVIIIGLAGGGGSPAAPTTSVPSDTGLDEAATTGPPAATGTTAAPAEPCASQAAVAASPSPGPSTELVRHDGTLLLSKGYYADLDSLCPDWNVTDLLGSRQDIGNDGTGLVRSLTAGTQIAVVESDAPATYAMCSANTDYVAEALRYADLRPGSRYCVLTDAGRRSLLTVKRVRRNAVQVQVRTWAEKRPGEETNYVPWIIGGIIVLLLLGGGAKKATSDAD</sequence>
<dbReference type="RefSeq" id="WP_346115809.1">
    <property type="nucleotide sequence ID" value="NZ_BAABGU010000001.1"/>
</dbReference>
<dbReference type="EMBL" id="BAABGU010000001">
    <property type="protein sequence ID" value="GAA4562112.1"/>
    <property type="molecule type" value="Genomic_DNA"/>
</dbReference>
<keyword evidence="2" id="KW-0472">Membrane</keyword>
<feature type="transmembrane region" description="Helical" evidence="2">
    <location>
        <begin position="296"/>
        <end position="314"/>
    </location>
</feature>
<reference evidence="4" key="1">
    <citation type="journal article" date="2019" name="Int. J. Syst. Evol. Microbiol.">
        <title>The Global Catalogue of Microorganisms (GCM) 10K type strain sequencing project: providing services to taxonomists for standard genome sequencing and annotation.</title>
        <authorList>
            <consortium name="The Broad Institute Genomics Platform"/>
            <consortium name="The Broad Institute Genome Sequencing Center for Infectious Disease"/>
            <person name="Wu L."/>
            <person name="Ma J."/>
        </authorList>
    </citation>
    <scope>NUCLEOTIDE SEQUENCE [LARGE SCALE GENOMIC DNA]</scope>
    <source>
        <strain evidence="4">JCM 3175</strain>
    </source>
</reference>
<proteinExistence type="predicted"/>
<dbReference type="Proteomes" id="UP001500307">
    <property type="component" value="Unassembled WGS sequence"/>
</dbReference>